<feature type="transmembrane region" description="Helical" evidence="3">
    <location>
        <begin position="326"/>
        <end position="347"/>
    </location>
</feature>
<keyword evidence="3" id="KW-1133">Transmembrane helix</keyword>
<keyword evidence="6" id="KW-1185">Reference proteome</keyword>
<feature type="transmembrane region" description="Helical" evidence="3">
    <location>
        <begin position="264"/>
        <end position="281"/>
    </location>
</feature>
<dbReference type="PANTHER" id="PTHR23028:SF53">
    <property type="entry name" value="ACYL_TRANSF_3 DOMAIN-CONTAINING PROTEIN"/>
    <property type="match status" value="1"/>
</dbReference>
<keyword evidence="3" id="KW-0472">Membrane</keyword>
<evidence type="ECO:0000313" key="6">
    <source>
        <dbReference type="Proteomes" id="UP001527882"/>
    </source>
</evidence>
<sequence length="379" mass="43804">MKRIENSRYYELDSLRGIAALIVVIFHCWVLLDVPLKIKSNIWYTPFAFLISGHQSVIVFFLLSGFVLALPFLRGVKVNYYKFMIKRLCRIYIPYLFAIIVGITCRYLFNQNVLPGHWSGSLNLAVYLNHLVLISSFSQNYFVPVIWSLVHEMRISILFPLIMFLVINLNWRINLLIGALSSLIGITLLRFDSGADMFTNYYDTFHYIFIFIMGALVAKHKEDLIHIFNKFKHNILFVILNFVVYVFGYKYISYYGGALPSKVSDWLTAFAGVVFIIAILGKQSWGNVLRKKIFTYLGQISYSIYLFHILILITLINVFHNKLHDSIIFILTIILTLIVSSLTYFIVERPSIRLGKILTSKKQKATNRSPSLIEMGNEG</sequence>
<keyword evidence="5" id="KW-0012">Acyltransferase</keyword>
<evidence type="ECO:0000259" key="4">
    <source>
        <dbReference type="Pfam" id="PF01757"/>
    </source>
</evidence>
<gene>
    <name evidence="5" type="ORF">O9H85_29735</name>
</gene>
<evidence type="ECO:0000256" key="2">
    <source>
        <dbReference type="ARBA" id="ARBA00007400"/>
    </source>
</evidence>
<name>A0ABT4QHY2_9BACL</name>
<keyword evidence="5" id="KW-0808">Transferase</keyword>
<comment type="similarity">
    <text evidence="2">Belongs to the acyltransferase 3 family.</text>
</comment>
<evidence type="ECO:0000256" key="3">
    <source>
        <dbReference type="SAM" id="Phobius"/>
    </source>
</evidence>
<feature type="transmembrane region" description="Helical" evidence="3">
    <location>
        <begin position="44"/>
        <end position="70"/>
    </location>
</feature>
<evidence type="ECO:0000256" key="1">
    <source>
        <dbReference type="ARBA" id="ARBA00004370"/>
    </source>
</evidence>
<feature type="transmembrane region" description="Helical" evidence="3">
    <location>
        <begin position="12"/>
        <end position="32"/>
    </location>
</feature>
<dbReference type="InterPro" id="IPR050879">
    <property type="entry name" value="Acyltransferase_3"/>
</dbReference>
<comment type="subcellular location">
    <subcellularLocation>
        <location evidence="1">Membrane</location>
    </subcellularLocation>
</comment>
<comment type="caution">
    <text evidence="5">The sequence shown here is derived from an EMBL/GenBank/DDBJ whole genome shotgun (WGS) entry which is preliminary data.</text>
</comment>
<feature type="transmembrane region" description="Helical" evidence="3">
    <location>
        <begin position="91"/>
        <end position="109"/>
    </location>
</feature>
<accession>A0ABT4QHY2</accession>
<dbReference type="RefSeq" id="WP_269885033.1">
    <property type="nucleotide sequence ID" value="NZ_JAQAGZ010000024.1"/>
</dbReference>
<evidence type="ECO:0000313" key="5">
    <source>
        <dbReference type="EMBL" id="MCZ8516496.1"/>
    </source>
</evidence>
<feature type="domain" description="Acyltransferase 3" evidence="4">
    <location>
        <begin position="10"/>
        <end position="344"/>
    </location>
</feature>
<dbReference type="PANTHER" id="PTHR23028">
    <property type="entry name" value="ACETYLTRANSFERASE"/>
    <property type="match status" value="1"/>
</dbReference>
<dbReference type="InterPro" id="IPR002656">
    <property type="entry name" value="Acyl_transf_3_dom"/>
</dbReference>
<proteinExistence type="inferred from homology"/>
<dbReference type="EMBL" id="JAQAGZ010000024">
    <property type="protein sequence ID" value="MCZ8516496.1"/>
    <property type="molecule type" value="Genomic_DNA"/>
</dbReference>
<feature type="transmembrane region" description="Helical" evidence="3">
    <location>
        <begin position="204"/>
        <end position="221"/>
    </location>
</feature>
<keyword evidence="3" id="KW-0812">Transmembrane</keyword>
<dbReference type="Pfam" id="PF01757">
    <property type="entry name" value="Acyl_transf_3"/>
    <property type="match status" value="1"/>
</dbReference>
<feature type="transmembrane region" description="Helical" evidence="3">
    <location>
        <begin position="302"/>
        <end position="320"/>
    </location>
</feature>
<organism evidence="5 6">
    <name type="scientific">Paenibacillus gyeongsangnamensis</name>
    <dbReference type="NCBI Taxonomy" id="3388067"/>
    <lineage>
        <taxon>Bacteria</taxon>
        <taxon>Bacillati</taxon>
        <taxon>Bacillota</taxon>
        <taxon>Bacilli</taxon>
        <taxon>Bacillales</taxon>
        <taxon>Paenibacillaceae</taxon>
        <taxon>Paenibacillus</taxon>
    </lineage>
</organism>
<reference evidence="5 6" key="1">
    <citation type="submission" date="2022-12" db="EMBL/GenBank/DDBJ databases">
        <title>Draft genome sequence of Paenibacillus sp. dW9.</title>
        <authorList>
            <person name="Choi E.-W."/>
            <person name="Kim D.-U."/>
        </authorList>
    </citation>
    <scope>NUCLEOTIDE SEQUENCE [LARGE SCALE GENOMIC DNA]</scope>
    <source>
        <strain evidence="6">dW9</strain>
    </source>
</reference>
<dbReference type="GO" id="GO:0016746">
    <property type="term" value="F:acyltransferase activity"/>
    <property type="evidence" value="ECO:0007669"/>
    <property type="project" value="UniProtKB-KW"/>
</dbReference>
<protein>
    <submittedName>
        <fullName evidence="5">Acyltransferase</fullName>
    </submittedName>
</protein>
<dbReference type="Proteomes" id="UP001527882">
    <property type="component" value="Unassembled WGS sequence"/>
</dbReference>
<feature type="transmembrane region" description="Helical" evidence="3">
    <location>
        <begin position="233"/>
        <end position="252"/>
    </location>
</feature>